<gene>
    <name evidence="1" type="ORF">FHS60_000065</name>
</gene>
<proteinExistence type="predicted"/>
<organism evidence="1 2">
    <name type="scientific">Alloprevotella rava</name>
    <dbReference type="NCBI Taxonomy" id="671218"/>
    <lineage>
        <taxon>Bacteria</taxon>
        <taxon>Pseudomonadati</taxon>
        <taxon>Bacteroidota</taxon>
        <taxon>Bacteroidia</taxon>
        <taxon>Bacteroidales</taxon>
        <taxon>Prevotellaceae</taxon>
        <taxon>Alloprevotella</taxon>
    </lineage>
</organism>
<comment type="caution">
    <text evidence="1">The sequence shown here is derived from an EMBL/GenBank/DDBJ whole genome shotgun (WGS) entry which is preliminary data.</text>
</comment>
<dbReference type="RefSeq" id="WP_183693438.1">
    <property type="nucleotide sequence ID" value="NZ_JACICA010000001.1"/>
</dbReference>
<accession>A0A7W5UHU1</accession>
<dbReference type="EMBL" id="JACICA010000001">
    <property type="protein sequence ID" value="MBB3701623.1"/>
    <property type="molecule type" value="Genomic_DNA"/>
</dbReference>
<sequence>MNIYARFFDQDILVHSVEEVIDFLQNIPDLIISQDLVDDIYRYVESDMPYPKRYKIRPRVYFILIKTTAETMDEFKSNRKQQVIPAPIQAEVLNRKDYKVSLLTAQKFGWYHCSLTFKRVTLIPGTNKFQYQDTPFEAFIKANNGQECYSRMMEYLKGRQDIDMRSQFPSAKGSSFQFEFVGENLVEDSPEAVLNEEPVSTEISAISETEAEDA</sequence>
<protein>
    <submittedName>
        <fullName evidence="1">Uncharacterized protein</fullName>
    </submittedName>
</protein>
<dbReference type="AlphaFoldDB" id="A0A7W5UHU1"/>
<evidence type="ECO:0000313" key="1">
    <source>
        <dbReference type="EMBL" id="MBB3701623.1"/>
    </source>
</evidence>
<name>A0A7W5UHU1_9BACT</name>
<reference evidence="1 2" key="1">
    <citation type="submission" date="2020-08" db="EMBL/GenBank/DDBJ databases">
        <title>Genomic Encyclopedia of Type Strains, Phase IV (KMG-IV): sequencing the most valuable type-strain genomes for metagenomic binning, comparative biology and taxonomic classification.</title>
        <authorList>
            <person name="Goeker M."/>
        </authorList>
    </citation>
    <scope>NUCLEOTIDE SEQUENCE [LARGE SCALE GENOMIC DNA]</scope>
    <source>
        <strain evidence="1 2">DSM 22548</strain>
    </source>
</reference>
<dbReference type="Proteomes" id="UP000541425">
    <property type="component" value="Unassembled WGS sequence"/>
</dbReference>
<evidence type="ECO:0000313" key="2">
    <source>
        <dbReference type="Proteomes" id="UP000541425"/>
    </source>
</evidence>